<dbReference type="KEGG" id="kbs:EPA93_07650"/>
<proteinExistence type="predicted"/>
<dbReference type="SUPFAM" id="SSF46785">
    <property type="entry name" value="Winged helix' DNA-binding domain"/>
    <property type="match status" value="1"/>
</dbReference>
<dbReference type="InterPro" id="IPR036390">
    <property type="entry name" value="WH_DNA-bd_sf"/>
</dbReference>
<name>A0A4P6JL23_KTERU</name>
<sequence>METQLFTPPGWLRIAVHALVVLAETDGACTSATVAKELKAHATFLRRVMVPLVHAQILVVREGRDGGYRLARPAESITLAEVYQALKGVCQPEKISEQEAEHSHFQLAFNALANEIEDTFLAVLARHTIASMSKQAKSASLQ</sequence>
<evidence type="ECO:0000313" key="1">
    <source>
        <dbReference type="EMBL" id="QBD75889.1"/>
    </source>
</evidence>
<dbReference type="OrthoDB" id="9808360at2"/>
<gene>
    <name evidence="1" type="ORF">EPA93_07650</name>
</gene>
<organism evidence="1 2">
    <name type="scientific">Ktedonosporobacter rubrisoli</name>
    <dbReference type="NCBI Taxonomy" id="2509675"/>
    <lineage>
        <taxon>Bacteria</taxon>
        <taxon>Bacillati</taxon>
        <taxon>Chloroflexota</taxon>
        <taxon>Ktedonobacteria</taxon>
        <taxon>Ktedonobacterales</taxon>
        <taxon>Ktedonosporobacteraceae</taxon>
        <taxon>Ktedonosporobacter</taxon>
    </lineage>
</organism>
<dbReference type="PROSITE" id="PS51197">
    <property type="entry name" value="HTH_RRF2_2"/>
    <property type="match status" value="1"/>
</dbReference>
<dbReference type="PANTHER" id="PTHR33221">
    <property type="entry name" value="WINGED HELIX-TURN-HELIX TRANSCRIPTIONAL REGULATOR, RRF2 FAMILY"/>
    <property type="match status" value="1"/>
</dbReference>
<dbReference type="AlphaFoldDB" id="A0A4P6JL23"/>
<dbReference type="RefSeq" id="WP_129886486.1">
    <property type="nucleotide sequence ID" value="NZ_CP035758.1"/>
</dbReference>
<dbReference type="Pfam" id="PF02082">
    <property type="entry name" value="Rrf2"/>
    <property type="match status" value="1"/>
</dbReference>
<dbReference type="GO" id="GO:0005829">
    <property type="term" value="C:cytosol"/>
    <property type="evidence" value="ECO:0007669"/>
    <property type="project" value="TreeGrafter"/>
</dbReference>
<dbReference type="EMBL" id="CP035758">
    <property type="protein sequence ID" value="QBD75889.1"/>
    <property type="molecule type" value="Genomic_DNA"/>
</dbReference>
<dbReference type="GO" id="GO:0003700">
    <property type="term" value="F:DNA-binding transcription factor activity"/>
    <property type="evidence" value="ECO:0007669"/>
    <property type="project" value="TreeGrafter"/>
</dbReference>
<dbReference type="PANTHER" id="PTHR33221:SF15">
    <property type="entry name" value="HTH-TYPE TRANSCRIPTIONAL REGULATOR YWGB-RELATED"/>
    <property type="match status" value="1"/>
</dbReference>
<dbReference type="InterPro" id="IPR000944">
    <property type="entry name" value="Tscrpt_reg_Rrf2"/>
</dbReference>
<protein>
    <submittedName>
        <fullName evidence="1">Transcriptional regulator</fullName>
    </submittedName>
</protein>
<dbReference type="InterPro" id="IPR036388">
    <property type="entry name" value="WH-like_DNA-bd_sf"/>
</dbReference>
<keyword evidence="2" id="KW-1185">Reference proteome</keyword>
<dbReference type="Proteomes" id="UP000290365">
    <property type="component" value="Chromosome"/>
</dbReference>
<reference evidence="1 2" key="1">
    <citation type="submission" date="2019-01" db="EMBL/GenBank/DDBJ databases">
        <title>Ktedonosporobacter rubrisoli SCAWS-G2.</title>
        <authorList>
            <person name="Huang Y."/>
            <person name="Yan B."/>
        </authorList>
    </citation>
    <scope>NUCLEOTIDE SEQUENCE [LARGE SCALE GENOMIC DNA]</scope>
    <source>
        <strain evidence="1 2">SCAWS-G2</strain>
    </source>
</reference>
<evidence type="ECO:0000313" key="2">
    <source>
        <dbReference type="Proteomes" id="UP000290365"/>
    </source>
</evidence>
<accession>A0A4P6JL23</accession>
<dbReference type="Gene3D" id="1.10.10.10">
    <property type="entry name" value="Winged helix-like DNA-binding domain superfamily/Winged helix DNA-binding domain"/>
    <property type="match status" value="1"/>
</dbReference>